<dbReference type="InterPro" id="IPR029045">
    <property type="entry name" value="ClpP/crotonase-like_dom_sf"/>
</dbReference>
<sequence length="259" mass="28272">MYNFIEIEIANRIAEIKLNRPEKRNALNQNLVIELTTAFKSLESDPSVKVIILSGNGPAFCAGADLSYLQDLQKNTFEENLADSKTLMNLFETMYNLKKVIIAKITGHAIAGGAGLATVCDLVYSVPEAMYGYTEVKIGFIPALVSVFLVRKIGEAKAKDLLLTGRLIPAEEAREMGIFNAVFSNHDIHDQVKKVASKLCTGASGASLFLTKQLIAKAQDTSNLNEALELAAKMNAEARATEDCQNGIAAFLNKEKILW</sequence>
<evidence type="ECO:0000313" key="4">
    <source>
        <dbReference type="Proteomes" id="UP000321168"/>
    </source>
</evidence>
<organism evidence="3 4">
    <name type="scientific">Luteibaculum oceani</name>
    <dbReference type="NCBI Taxonomy" id="1294296"/>
    <lineage>
        <taxon>Bacteria</taxon>
        <taxon>Pseudomonadati</taxon>
        <taxon>Bacteroidota</taxon>
        <taxon>Flavobacteriia</taxon>
        <taxon>Flavobacteriales</taxon>
        <taxon>Luteibaculaceae</taxon>
        <taxon>Luteibaculum</taxon>
    </lineage>
</organism>
<reference evidence="3 4" key="1">
    <citation type="submission" date="2019-08" db="EMBL/GenBank/DDBJ databases">
        <title>Genome of Luteibaculum oceani JCM 18817.</title>
        <authorList>
            <person name="Bowman J.P."/>
        </authorList>
    </citation>
    <scope>NUCLEOTIDE SEQUENCE [LARGE SCALE GENOMIC DNA]</scope>
    <source>
        <strain evidence="3 4">JCM 18817</strain>
    </source>
</reference>
<keyword evidence="3" id="KW-0413">Isomerase</keyword>
<proteinExistence type="inferred from homology"/>
<gene>
    <name evidence="3" type="ORF">FRX97_02555</name>
</gene>
<dbReference type="EMBL" id="VORB01000002">
    <property type="protein sequence ID" value="TXC81991.1"/>
    <property type="molecule type" value="Genomic_DNA"/>
</dbReference>
<dbReference type="Gene3D" id="3.90.226.10">
    <property type="entry name" value="2-enoyl-CoA Hydratase, Chain A, domain 1"/>
    <property type="match status" value="1"/>
</dbReference>
<accession>A0A5C6VBI8</accession>
<dbReference type="Pfam" id="PF00378">
    <property type="entry name" value="ECH_1"/>
    <property type="match status" value="1"/>
</dbReference>
<dbReference type="PANTHER" id="PTHR42964:SF1">
    <property type="entry name" value="POLYKETIDE BIOSYNTHESIS ENOYL-COA HYDRATASE PKSH-RELATED"/>
    <property type="match status" value="1"/>
</dbReference>
<comment type="caution">
    <text evidence="3">The sequence shown here is derived from an EMBL/GenBank/DDBJ whole genome shotgun (WGS) entry which is preliminary data.</text>
</comment>
<evidence type="ECO:0000256" key="1">
    <source>
        <dbReference type="ARBA" id="ARBA00005254"/>
    </source>
</evidence>
<name>A0A5C6VBI8_9FLAO</name>
<dbReference type="InterPro" id="IPR001753">
    <property type="entry name" value="Enoyl-CoA_hydra/iso"/>
</dbReference>
<dbReference type="SUPFAM" id="SSF52096">
    <property type="entry name" value="ClpP/crotonase"/>
    <property type="match status" value="1"/>
</dbReference>
<dbReference type="OrthoDB" id="9775794at2"/>
<dbReference type="PANTHER" id="PTHR42964">
    <property type="entry name" value="ENOYL-COA HYDRATASE"/>
    <property type="match status" value="1"/>
</dbReference>
<dbReference type="GO" id="GO:0016853">
    <property type="term" value="F:isomerase activity"/>
    <property type="evidence" value="ECO:0007669"/>
    <property type="project" value="UniProtKB-KW"/>
</dbReference>
<comment type="similarity">
    <text evidence="1 2">Belongs to the enoyl-CoA hydratase/isomerase family.</text>
</comment>
<dbReference type="AlphaFoldDB" id="A0A5C6VBI8"/>
<protein>
    <submittedName>
        <fullName evidence="3">Enoyl-CoA hydratase/isomerase family protein</fullName>
    </submittedName>
</protein>
<dbReference type="PROSITE" id="PS00166">
    <property type="entry name" value="ENOYL_COA_HYDRATASE"/>
    <property type="match status" value="1"/>
</dbReference>
<evidence type="ECO:0000256" key="2">
    <source>
        <dbReference type="RuleBase" id="RU003707"/>
    </source>
</evidence>
<evidence type="ECO:0000313" key="3">
    <source>
        <dbReference type="EMBL" id="TXC81991.1"/>
    </source>
</evidence>
<dbReference type="InterPro" id="IPR051683">
    <property type="entry name" value="Enoyl-CoA_Hydratase/Isomerase"/>
</dbReference>
<dbReference type="InterPro" id="IPR018376">
    <property type="entry name" value="Enoyl-CoA_hyd/isom_CS"/>
</dbReference>
<dbReference type="RefSeq" id="WP_147013071.1">
    <property type="nucleotide sequence ID" value="NZ_VORB01000002.1"/>
</dbReference>
<keyword evidence="4" id="KW-1185">Reference proteome</keyword>
<dbReference type="Proteomes" id="UP000321168">
    <property type="component" value="Unassembled WGS sequence"/>
</dbReference>
<dbReference type="CDD" id="cd06558">
    <property type="entry name" value="crotonase-like"/>
    <property type="match status" value="1"/>
</dbReference>